<keyword evidence="1" id="KW-0472">Membrane</keyword>
<dbReference type="EMBL" id="JAVRHO010000002">
    <property type="protein sequence ID" value="MDT0645444.1"/>
    <property type="molecule type" value="Genomic_DNA"/>
</dbReference>
<evidence type="ECO:0000313" key="3">
    <source>
        <dbReference type="Proteomes" id="UP001245285"/>
    </source>
</evidence>
<keyword evidence="1" id="KW-0812">Transmembrane</keyword>
<name>A0ABU3CGH3_9FLAO</name>
<accession>A0ABU3CGH3</accession>
<keyword evidence="1" id="KW-1133">Transmembrane helix</keyword>
<organism evidence="2 3">
    <name type="scientific">Autumnicola lenta</name>
    <dbReference type="NCBI Taxonomy" id="3075593"/>
    <lineage>
        <taxon>Bacteria</taxon>
        <taxon>Pseudomonadati</taxon>
        <taxon>Bacteroidota</taxon>
        <taxon>Flavobacteriia</taxon>
        <taxon>Flavobacteriales</taxon>
        <taxon>Flavobacteriaceae</taxon>
        <taxon>Autumnicola</taxon>
    </lineage>
</organism>
<comment type="caution">
    <text evidence="2">The sequence shown here is derived from an EMBL/GenBank/DDBJ whole genome shotgun (WGS) entry which is preliminary data.</text>
</comment>
<evidence type="ECO:0000313" key="2">
    <source>
        <dbReference type="EMBL" id="MDT0645444.1"/>
    </source>
</evidence>
<gene>
    <name evidence="2" type="ORF">RM545_01975</name>
</gene>
<feature type="transmembrane region" description="Helical" evidence="1">
    <location>
        <begin position="30"/>
        <end position="51"/>
    </location>
</feature>
<keyword evidence="3" id="KW-1185">Reference proteome</keyword>
<reference evidence="2 3" key="1">
    <citation type="submission" date="2023-09" db="EMBL/GenBank/DDBJ databases">
        <authorList>
            <person name="Rey-Velasco X."/>
        </authorList>
    </citation>
    <scope>NUCLEOTIDE SEQUENCE [LARGE SCALE GENOMIC DNA]</scope>
    <source>
        <strain evidence="2 3">F260</strain>
    </source>
</reference>
<dbReference type="RefSeq" id="WP_311493604.1">
    <property type="nucleotide sequence ID" value="NZ_JAVRHO010000002.1"/>
</dbReference>
<dbReference type="Proteomes" id="UP001245285">
    <property type="component" value="Unassembled WGS sequence"/>
</dbReference>
<feature type="transmembrane region" description="Helical" evidence="1">
    <location>
        <begin position="6"/>
        <end position="23"/>
    </location>
</feature>
<dbReference type="Pfam" id="PF19617">
    <property type="entry name" value="DUF6122"/>
    <property type="match status" value="1"/>
</dbReference>
<dbReference type="InterPro" id="IPR046125">
    <property type="entry name" value="DUF6122"/>
</dbReference>
<evidence type="ECO:0000256" key="1">
    <source>
        <dbReference type="SAM" id="Phobius"/>
    </source>
</evidence>
<sequence>MLQPLAHYFLHFVAIALIAWLVDRENWKQAYFILLATMLVDLDHLFATPIFDPDRCGIGYHPLHSEMAIIIYFFGSIFVKHQIFRLIFIGLLFHMLTDFTDCLWSFSKCSECYYSSEIYKLKKFWFS</sequence>
<protein>
    <submittedName>
        <fullName evidence="2">DUF6122 family protein</fullName>
    </submittedName>
</protein>
<proteinExistence type="predicted"/>